<dbReference type="PANTHER" id="PTHR30024:SF47">
    <property type="entry name" value="TAURINE-BINDING PERIPLASMIC PROTEIN"/>
    <property type="match status" value="1"/>
</dbReference>
<dbReference type="AlphaFoldDB" id="A0A645B430"/>
<dbReference type="SUPFAM" id="SSF53850">
    <property type="entry name" value="Periplasmic binding protein-like II"/>
    <property type="match status" value="1"/>
</dbReference>
<dbReference type="PROSITE" id="PS51257">
    <property type="entry name" value="PROKAR_LIPOPROTEIN"/>
    <property type="match status" value="1"/>
</dbReference>
<gene>
    <name evidence="5" type="ORF">SDC9_107015</name>
</gene>
<accession>A0A645B430</accession>
<feature type="domain" description="SsuA/THI5-like" evidence="4">
    <location>
        <begin position="43"/>
        <end position="252"/>
    </location>
</feature>
<evidence type="ECO:0000256" key="2">
    <source>
        <dbReference type="ARBA" id="ARBA00010742"/>
    </source>
</evidence>
<name>A0A645B430_9ZZZZ</name>
<keyword evidence="3" id="KW-0732">Signal</keyword>
<evidence type="ECO:0000259" key="4">
    <source>
        <dbReference type="Pfam" id="PF09084"/>
    </source>
</evidence>
<protein>
    <recommendedName>
        <fullName evidence="4">SsuA/THI5-like domain-containing protein</fullName>
    </recommendedName>
</protein>
<dbReference type="PANTHER" id="PTHR30024">
    <property type="entry name" value="ALIPHATIC SULFONATES-BINDING PROTEIN-RELATED"/>
    <property type="match status" value="1"/>
</dbReference>
<dbReference type="InterPro" id="IPR015168">
    <property type="entry name" value="SsuA/THI5"/>
</dbReference>
<comment type="similarity">
    <text evidence="2">Belongs to the bacterial solute-binding protein SsuA/TauA family.</text>
</comment>
<comment type="caution">
    <text evidence="5">The sequence shown here is derived from an EMBL/GenBank/DDBJ whole genome shotgun (WGS) entry which is preliminary data.</text>
</comment>
<evidence type="ECO:0000256" key="1">
    <source>
        <dbReference type="ARBA" id="ARBA00004418"/>
    </source>
</evidence>
<dbReference type="Gene3D" id="3.40.190.10">
    <property type="entry name" value="Periplasmic binding protein-like II"/>
    <property type="match status" value="2"/>
</dbReference>
<sequence>MKKVIFLIFAASFILSGCNSCKTKTQSLEKVQVAQFGEVFIYMPVYLAESKGFFKEEGLEISLTSTGGDDKTFAALISGSATFGIADPTFAAIATEKGQGGKVIASVVNGVPFWGVAKKDGKVPQIEKAEQLKGFSVATFPSPSTAFSLQTKMFKDAGLEPNIRQAALGALLPLLENGNADIALELEPNVSTAIKNNNCKVVYSLADVYGDFAITGVTVLESTIKSKPELVQKFVNALQKAETFAHTYPDSAVYYATKKFPDMDKGIVKDAMYRIIESNTLPKSVVISDEAWTKAIELRKEIGDLNSIEIAKSVLDMSFAKKLQ</sequence>
<dbReference type="EMBL" id="VSSQ01017662">
    <property type="protein sequence ID" value="MPM60167.1"/>
    <property type="molecule type" value="Genomic_DNA"/>
</dbReference>
<reference evidence="5" key="1">
    <citation type="submission" date="2019-08" db="EMBL/GenBank/DDBJ databases">
        <authorList>
            <person name="Kucharzyk K."/>
            <person name="Murdoch R.W."/>
            <person name="Higgins S."/>
            <person name="Loffler F."/>
        </authorList>
    </citation>
    <scope>NUCLEOTIDE SEQUENCE</scope>
</reference>
<proteinExistence type="inferred from homology"/>
<dbReference type="Pfam" id="PF09084">
    <property type="entry name" value="NMT1"/>
    <property type="match status" value="1"/>
</dbReference>
<comment type="subcellular location">
    <subcellularLocation>
        <location evidence="1">Periplasm</location>
    </subcellularLocation>
</comment>
<evidence type="ECO:0000256" key="3">
    <source>
        <dbReference type="ARBA" id="ARBA00022729"/>
    </source>
</evidence>
<evidence type="ECO:0000313" key="5">
    <source>
        <dbReference type="EMBL" id="MPM60167.1"/>
    </source>
</evidence>
<dbReference type="GO" id="GO:0042597">
    <property type="term" value="C:periplasmic space"/>
    <property type="evidence" value="ECO:0007669"/>
    <property type="project" value="UniProtKB-SubCell"/>
</dbReference>
<organism evidence="5">
    <name type="scientific">bioreactor metagenome</name>
    <dbReference type="NCBI Taxonomy" id="1076179"/>
    <lineage>
        <taxon>unclassified sequences</taxon>
        <taxon>metagenomes</taxon>
        <taxon>ecological metagenomes</taxon>
    </lineage>
</organism>